<name>A0A7W4Z6J2_9GAMM</name>
<feature type="domain" description="O-acyltransferase WSD1-like N-terminal" evidence="9">
    <location>
        <begin position="11"/>
        <end position="252"/>
    </location>
</feature>
<dbReference type="AlphaFoldDB" id="A0A7W4Z6J2"/>
<dbReference type="GO" id="GO:0005886">
    <property type="term" value="C:plasma membrane"/>
    <property type="evidence" value="ECO:0007669"/>
    <property type="project" value="TreeGrafter"/>
</dbReference>
<dbReference type="Proteomes" id="UP000537130">
    <property type="component" value="Unassembled WGS sequence"/>
</dbReference>
<sequence>MSRGNVSAVVNSLLSLESDDTPMHIGMLFRFALPKGGDRHFVAELAAAFRQQSALNAPWHWRLKGRSGLKPQWQECAQVDLDHHFRQLGLPSPGGERELGVLVSRLHSQLLDSRRPPWECYLIEGLENGRFALYFKVHRALVDAAGGAEVLQAFLSASDADDTIKAPWTCAIDSEVMGGEQGSWPSPLAAAGNLGKAVSRLVGAGLRRKSELAVPYKAPRTALNGPVNRQRRFATQHYSRARIRQLGEALGESDDNVVLLYLCGSALRRFLKEYNALPDEPLIAAVPQSRVHLSDFNLAFVALGSDEADPLTRFQSVQRSYAAAIAHLESVAPELRMAYSLAASAPFIAAQISGAQPWMPAMFNLSFITMPGPTGPRYLGGAELESLHNLSLLMPGSALTVSCVPCHEGFNIGLTGARDTLPHLQRIAVYMGQALEQLEVAVQARSSEQNRKVEEAK</sequence>
<dbReference type="EMBL" id="JACHWY010000003">
    <property type="protein sequence ID" value="MBB3048272.1"/>
    <property type="molecule type" value="Genomic_DNA"/>
</dbReference>
<dbReference type="GO" id="GO:0004144">
    <property type="term" value="F:diacylglycerol O-acyltransferase activity"/>
    <property type="evidence" value="ECO:0007669"/>
    <property type="project" value="UniProtKB-EC"/>
</dbReference>
<evidence type="ECO:0000256" key="6">
    <source>
        <dbReference type="ARBA" id="ARBA00022798"/>
    </source>
</evidence>
<evidence type="ECO:0000256" key="2">
    <source>
        <dbReference type="ARBA" id="ARBA00005189"/>
    </source>
</evidence>
<evidence type="ECO:0000256" key="4">
    <source>
        <dbReference type="ARBA" id="ARBA00013244"/>
    </source>
</evidence>
<evidence type="ECO:0000256" key="3">
    <source>
        <dbReference type="ARBA" id="ARBA00009587"/>
    </source>
</evidence>
<comment type="pathway">
    <text evidence="2">Lipid metabolism.</text>
</comment>
<dbReference type="GO" id="GO:0071731">
    <property type="term" value="P:response to nitric oxide"/>
    <property type="evidence" value="ECO:0007669"/>
    <property type="project" value="TreeGrafter"/>
</dbReference>
<feature type="domain" description="O-acyltransferase WSD1 C-terminal" evidence="10">
    <location>
        <begin position="296"/>
        <end position="438"/>
    </location>
</feature>
<keyword evidence="5 11" id="KW-0808">Transferase</keyword>
<keyword evidence="6" id="KW-0319">Glycerol metabolism</keyword>
<evidence type="ECO:0000259" key="9">
    <source>
        <dbReference type="Pfam" id="PF03007"/>
    </source>
</evidence>
<evidence type="ECO:0000259" key="10">
    <source>
        <dbReference type="Pfam" id="PF06974"/>
    </source>
</evidence>
<dbReference type="GO" id="GO:0051701">
    <property type="term" value="P:biological process involved in interaction with host"/>
    <property type="evidence" value="ECO:0007669"/>
    <property type="project" value="TreeGrafter"/>
</dbReference>
<dbReference type="GO" id="GO:0006071">
    <property type="term" value="P:glycerol metabolic process"/>
    <property type="evidence" value="ECO:0007669"/>
    <property type="project" value="UniProtKB-KW"/>
</dbReference>
<dbReference type="GO" id="GO:0019432">
    <property type="term" value="P:triglyceride biosynthetic process"/>
    <property type="evidence" value="ECO:0007669"/>
    <property type="project" value="UniProtKB-UniPathway"/>
</dbReference>
<comment type="pathway">
    <text evidence="1">Glycerolipid metabolism; triacylglycerol biosynthesis.</text>
</comment>
<dbReference type="EC" id="2.3.1.20" evidence="4"/>
<protein>
    <recommendedName>
        <fullName evidence="4">diacylglycerol O-acyltransferase</fullName>
        <ecNumber evidence="4">2.3.1.20</ecNumber>
    </recommendedName>
</protein>
<evidence type="ECO:0000256" key="8">
    <source>
        <dbReference type="ARBA" id="ARBA00048109"/>
    </source>
</evidence>
<dbReference type="InterPro" id="IPR045034">
    <property type="entry name" value="O-acyltransferase_WSD1-like"/>
</dbReference>
<comment type="similarity">
    <text evidence="3">Belongs to the long-chain O-acyltransferase family.</text>
</comment>
<evidence type="ECO:0000313" key="11">
    <source>
        <dbReference type="EMBL" id="MBB3048272.1"/>
    </source>
</evidence>
<evidence type="ECO:0000256" key="1">
    <source>
        <dbReference type="ARBA" id="ARBA00004771"/>
    </source>
</evidence>
<dbReference type="RefSeq" id="WP_183411064.1">
    <property type="nucleotide sequence ID" value="NZ_JACHWY010000003.1"/>
</dbReference>
<dbReference type="PANTHER" id="PTHR31650:SF1">
    <property type="entry name" value="WAX ESTER SYNTHASE_DIACYLGLYCEROL ACYLTRANSFERASE 4-RELATED"/>
    <property type="match status" value="1"/>
</dbReference>
<keyword evidence="12" id="KW-1185">Reference proteome</keyword>
<reference evidence="11 12" key="1">
    <citation type="submission" date="2020-08" db="EMBL/GenBank/DDBJ databases">
        <title>Genomic Encyclopedia of Type Strains, Phase III (KMG-III): the genomes of soil and plant-associated and newly described type strains.</title>
        <authorList>
            <person name="Whitman W."/>
        </authorList>
    </citation>
    <scope>NUCLEOTIDE SEQUENCE [LARGE SCALE GENOMIC DNA]</scope>
    <source>
        <strain evidence="11 12">CECT 8654</strain>
    </source>
</reference>
<dbReference type="Pfam" id="PF06974">
    <property type="entry name" value="WS_DGAT_C"/>
    <property type="match status" value="1"/>
</dbReference>
<comment type="caution">
    <text evidence="11">The sequence shown here is derived from an EMBL/GenBank/DDBJ whole genome shotgun (WGS) entry which is preliminary data.</text>
</comment>
<dbReference type="UniPathway" id="UPA00282"/>
<dbReference type="PANTHER" id="PTHR31650">
    <property type="entry name" value="O-ACYLTRANSFERASE (WSD1-LIKE) FAMILY PROTEIN"/>
    <property type="match status" value="1"/>
</dbReference>
<dbReference type="InterPro" id="IPR009721">
    <property type="entry name" value="O-acyltransferase_WSD1_C"/>
</dbReference>
<dbReference type="GO" id="GO:0001666">
    <property type="term" value="P:response to hypoxia"/>
    <property type="evidence" value="ECO:0007669"/>
    <property type="project" value="TreeGrafter"/>
</dbReference>
<evidence type="ECO:0000256" key="5">
    <source>
        <dbReference type="ARBA" id="ARBA00022679"/>
    </source>
</evidence>
<comment type="catalytic activity">
    <reaction evidence="8">
        <text>an acyl-CoA + a 1,2-diacyl-sn-glycerol = a triacyl-sn-glycerol + CoA</text>
        <dbReference type="Rhea" id="RHEA:10868"/>
        <dbReference type="ChEBI" id="CHEBI:17815"/>
        <dbReference type="ChEBI" id="CHEBI:57287"/>
        <dbReference type="ChEBI" id="CHEBI:58342"/>
        <dbReference type="ChEBI" id="CHEBI:64615"/>
        <dbReference type="EC" id="2.3.1.20"/>
    </reaction>
</comment>
<evidence type="ECO:0000256" key="7">
    <source>
        <dbReference type="ARBA" id="ARBA00023315"/>
    </source>
</evidence>
<dbReference type="Pfam" id="PF03007">
    <property type="entry name" value="WS_DGAT_cat"/>
    <property type="match status" value="1"/>
</dbReference>
<evidence type="ECO:0000313" key="12">
    <source>
        <dbReference type="Proteomes" id="UP000537130"/>
    </source>
</evidence>
<organism evidence="11 12">
    <name type="scientific">Litorivivens lipolytica</name>
    <dbReference type="NCBI Taxonomy" id="1524264"/>
    <lineage>
        <taxon>Bacteria</taxon>
        <taxon>Pseudomonadati</taxon>
        <taxon>Pseudomonadota</taxon>
        <taxon>Gammaproteobacteria</taxon>
        <taxon>Litorivivens</taxon>
    </lineage>
</organism>
<dbReference type="InterPro" id="IPR004255">
    <property type="entry name" value="O-acyltransferase_WSD1_N"/>
</dbReference>
<proteinExistence type="inferred from homology"/>
<accession>A0A7W4Z6J2</accession>
<gene>
    <name evidence="11" type="ORF">FHR99_002546</name>
</gene>
<keyword evidence="7 11" id="KW-0012">Acyltransferase</keyword>